<keyword evidence="10" id="KW-1185">Reference proteome</keyword>
<feature type="compositionally biased region" description="Low complexity" evidence="6">
    <location>
        <begin position="584"/>
        <end position="593"/>
    </location>
</feature>
<proteinExistence type="predicted"/>
<feature type="transmembrane region" description="Helical" evidence="7">
    <location>
        <begin position="213"/>
        <end position="231"/>
    </location>
</feature>
<feature type="compositionally biased region" description="Basic and acidic residues" evidence="6">
    <location>
        <begin position="1"/>
        <end position="16"/>
    </location>
</feature>
<evidence type="ECO:0000256" key="1">
    <source>
        <dbReference type="ARBA" id="ARBA00004141"/>
    </source>
</evidence>
<dbReference type="RefSeq" id="WP_249736969.1">
    <property type="nucleotide sequence ID" value="NZ_JAKNCJ010000002.1"/>
</dbReference>
<feature type="region of interest" description="Disordered" evidence="6">
    <location>
        <begin position="544"/>
        <end position="593"/>
    </location>
</feature>
<dbReference type="EMBL" id="JAKNCJ010000002">
    <property type="protein sequence ID" value="MCL6422855.1"/>
    <property type="molecule type" value="Genomic_DNA"/>
</dbReference>
<feature type="domain" description="ResB-like" evidence="8">
    <location>
        <begin position="59"/>
        <end position="538"/>
    </location>
</feature>
<feature type="transmembrane region" description="Helical" evidence="7">
    <location>
        <begin position="116"/>
        <end position="138"/>
    </location>
</feature>
<dbReference type="Pfam" id="PF05140">
    <property type="entry name" value="ResB"/>
    <property type="match status" value="1"/>
</dbReference>
<dbReference type="InterPro" id="IPR007816">
    <property type="entry name" value="ResB-like_domain"/>
</dbReference>
<feature type="transmembrane region" description="Helical" evidence="7">
    <location>
        <begin position="482"/>
        <end position="503"/>
    </location>
</feature>
<evidence type="ECO:0000256" key="4">
    <source>
        <dbReference type="ARBA" id="ARBA00022989"/>
    </source>
</evidence>
<dbReference type="PANTHER" id="PTHR31566:SF0">
    <property type="entry name" value="CYTOCHROME C BIOGENESIS PROTEIN CCS1, CHLOROPLASTIC"/>
    <property type="match status" value="1"/>
</dbReference>
<feature type="region of interest" description="Disordered" evidence="6">
    <location>
        <begin position="1"/>
        <end position="36"/>
    </location>
</feature>
<feature type="transmembrane region" description="Helical" evidence="7">
    <location>
        <begin position="56"/>
        <end position="74"/>
    </location>
</feature>
<keyword evidence="5 7" id="KW-0472">Membrane</keyword>
<reference evidence="9" key="1">
    <citation type="submission" date="2022-02" db="EMBL/GenBank/DDBJ databases">
        <authorList>
            <person name="Lee M."/>
            <person name="Kim S.-J."/>
            <person name="Jung M.-Y."/>
        </authorList>
    </citation>
    <scope>NUCLEOTIDE SEQUENCE</scope>
    <source>
        <strain evidence="9">JHP9</strain>
    </source>
</reference>
<comment type="caution">
    <text evidence="9">The sequence shown here is derived from an EMBL/GenBank/DDBJ whole genome shotgun (WGS) entry which is preliminary data.</text>
</comment>
<dbReference type="InterPro" id="IPR023494">
    <property type="entry name" value="Cyt_c_bgen_Ccs1/CcsB/ResB"/>
</dbReference>
<comment type="subcellular location">
    <subcellularLocation>
        <location evidence="1">Membrane</location>
        <topology evidence="1">Multi-pass membrane protein</topology>
    </subcellularLocation>
</comment>
<evidence type="ECO:0000313" key="10">
    <source>
        <dbReference type="Proteomes" id="UP001203761"/>
    </source>
</evidence>
<evidence type="ECO:0000256" key="7">
    <source>
        <dbReference type="SAM" id="Phobius"/>
    </source>
</evidence>
<accession>A0ABT0QZ66</accession>
<name>A0ABT0QZ66_9MICO</name>
<organism evidence="9 10">
    <name type="scientific">Brachybacterium equifaecis</name>
    <dbReference type="NCBI Taxonomy" id="2910770"/>
    <lineage>
        <taxon>Bacteria</taxon>
        <taxon>Bacillati</taxon>
        <taxon>Actinomycetota</taxon>
        <taxon>Actinomycetes</taxon>
        <taxon>Micrococcales</taxon>
        <taxon>Dermabacteraceae</taxon>
        <taxon>Brachybacterium</taxon>
    </lineage>
</organism>
<evidence type="ECO:0000256" key="3">
    <source>
        <dbReference type="ARBA" id="ARBA00022748"/>
    </source>
</evidence>
<dbReference type="PANTHER" id="PTHR31566">
    <property type="entry name" value="CYTOCHROME C BIOGENESIS PROTEIN CCS1, CHLOROPLASTIC"/>
    <property type="match status" value="1"/>
</dbReference>
<evidence type="ECO:0000313" key="9">
    <source>
        <dbReference type="EMBL" id="MCL6422855.1"/>
    </source>
</evidence>
<feature type="compositionally biased region" description="Low complexity" evidence="6">
    <location>
        <begin position="557"/>
        <end position="574"/>
    </location>
</feature>
<sequence>MAREDSRKSRRSEQGRGETGSQSLSSADDRQAPQRSSATLPALGAKGMALFLWRQLTSMQTALLLLMLLAIAAIPGSVYPQRNVNAQITEAYIAEHGRTAEIMDAVGLFDVFSSPWFSAIYLLLFVSLVGCVIPRLLVHLRQIRSRPPRTPARLTRFTGYTRVELPSADADAIAEQARRTLRRGRYRTDALEEGAGARSVTAERGYLRETGNLIFHVALLGVLVGVAGGGLTQYRGQITVIEGAGFSNSLTQYDSFESGAWYKPGELPPFQFTLDEFRAEFDTTPNEHRFGQPLLFEADVTATSPETGTFAQTLRVNEPLHIGGQSMFLLGNGYAPEITVRDPEGNVVAQGPIITIPSGDMGYTSALVLKAPDAKPQQMAVVGFFLPTGVIDEKGPHSQFPALIDPQLALTVYTGDLGLDEGIPQNAYQIDVSSLTPVTDASGTQSLLRLAPGQQADLPDGSSVSFDGVRRYAAFDIKHDPFQVFTLISALSAAGGLILSLFIPRRRVWVRATPLAGGGAVLEVAGLARSDDDALEGDVRALAEKLGAPPAAPPTARPEAPSEASAQVPSTPSRPADPAPPAAPGTTREGPTQ</sequence>
<protein>
    <submittedName>
        <fullName evidence="9">Cytochrome c biogenesis protein ResB</fullName>
    </submittedName>
</protein>
<evidence type="ECO:0000256" key="2">
    <source>
        <dbReference type="ARBA" id="ARBA00022692"/>
    </source>
</evidence>
<dbReference type="Proteomes" id="UP001203761">
    <property type="component" value="Unassembled WGS sequence"/>
</dbReference>
<evidence type="ECO:0000259" key="8">
    <source>
        <dbReference type="Pfam" id="PF05140"/>
    </source>
</evidence>
<keyword evidence="4 7" id="KW-1133">Transmembrane helix</keyword>
<keyword evidence="3" id="KW-0201">Cytochrome c-type biogenesis</keyword>
<evidence type="ECO:0000256" key="6">
    <source>
        <dbReference type="SAM" id="MobiDB-lite"/>
    </source>
</evidence>
<evidence type="ECO:0000256" key="5">
    <source>
        <dbReference type="ARBA" id="ARBA00023136"/>
    </source>
</evidence>
<gene>
    <name evidence="9" type="ORF">Bequi_05550</name>
</gene>
<keyword evidence="2 7" id="KW-0812">Transmembrane</keyword>